<dbReference type="CDD" id="cd06261">
    <property type="entry name" value="TM_PBP2"/>
    <property type="match status" value="1"/>
</dbReference>
<feature type="transmembrane region" description="Helical" evidence="5">
    <location>
        <begin position="398"/>
        <end position="418"/>
    </location>
</feature>
<evidence type="ECO:0000259" key="6">
    <source>
        <dbReference type="PROSITE" id="PS50928"/>
    </source>
</evidence>
<feature type="transmembrane region" description="Helical" evidence="5">
    <location>
        <begin position="291"/>
        <end position="313"/>
    </location>
</feature>
<reference evidence="7" key="1">
    <citation type="journal article" date="2020" name="mSystems">
        <title>Genome- and Community-Level Interaction Insights into Carbon Utilization and Element Cycling Functions of Hydrothermarchaeota in Hydrothermal Sediment.</title>
        <authorList>
            <person name="Zhou Z."/>
            <person name="Liu Y."/>
            <person name="Xu W."/>
            <person name="Pan J."/>
            <person name="Luo Z.H."/>
            <person name="Li M."/>
        </authorList>
    </citation>
    <scope>NUCLEOTIDE SEQUENCE [LARGE SCALE GENOMIC DNA]</scope>
    <source>
        <strain evidence="7">SpSt-1116</strain>
    </source>
</reference>
<keyword evidence="5" id="KW-0813">Transport</keyword>
<dbReference type="EMBL" id="DRZC01000013">
    <property type="protein sequence ID" value="HHQ79992.1"/>
    <property type="molecule type" value="Genomic_DNA"/>
</dbReference>
<organism evidence="7">
    <name type="scientific">Fervidicoccus fontis</name>
    <dbReference type="NCBI Taxonomy" id="683846"/>
    <lineage>
        <taxon>Archaea</taxon>
        <taxon>Thermoproteota</taxon>
        <taxon>Thermoprotei</taxon>
        <taxon>Fervidicoccales</taxon>
        <taxon>Fervidicoccaceae</taxon>
        <taxon>Fervidicoccus</taxon>
    </lineage>
</organism>
<keyword evidence="3 5" id="KW-1133">Transmembrane helix</keyword>
<comment type="caution">
    <text evidence="7">The sequence shown here is derived from an EMBL/GenBank/DDBJ whole genome shotgun (WGS) entry which is preliminary data.</text>
</comment>
<keyword evidence="4 5" id="KW-0472">Membrane</keyword>
<dbReference type="Gene3D" id="1.10.3720.10">
    <property type="entry name" value="MetI-like"/>
    <property type="match status" value="1"/>
</dbReference>
<evidence type="ECO:0000256" key="4">
    <source>
        <dbReference type="ARBA" id="ARBA00023136"/>
    </source>
</evidence>
<comment type="similarity">
    <text evidence="5">Belongs to the binding-protein-dependent transport system permease family.</text>
</comment>
<dbReference type="AlphaFoldDB" id="A0A7J3ZJE6"/>
<dbReference type="InterPro" id="IPR035906">
    <property type="entry name" value="MetI-like_sf"/>
</dbReference>
<dbReference type="PANTHER" id="PTHR43839">
    <property type="entry name" value="OPPC IN A BINDING PROTEIN-DEPENDENT TRANSPORT SYSTEM"/>
    <property type="match status" value="1"/>
</dbReference>
<evidence type="ECO:0000313" key="7">
    <source>
        <dbReference type="EMBL" id="HHQ79992.1"/>
    </source>
</evidence>
<feature type="transmembrane region" description="Helical" evidence="5">
    <location>
        <begin position="458"/>
        <end position="483"/>
    </location>
</feature>
<gene>
    <name evidence="7" type="ORF">ENM78_00790</name>
</gene>
<proteinExistence type="inferred from homology"/>
<feature type="domain" description="ABC transmembrane type-1" evidence="6">
    <location>
        <begin position="293"/>
        <end position="480"/>
    </location>
</feature>
<feature type="transmembrane region" description="Helical" evidence="5">
    <location>
        <begin position="325"/>
        <end position="346"/>
    </location>
</feature>
<protein>
    <submittedName>
        <fullName evidence="7">ABC transporter permease</fullName>
    </submittedName>
</protein>
<feature type="transmembrane region" description="Helical" evidence="5">
    <location>
        <begin position="352"/>
        <end position="370"/>
    </location>
</feature>
<evidence type="ECO:0000256" key="1">
    <source>
        <dbReference type="ARBA" id="ARBA00004141"/>
    </source>
</evidence>
<dbReference type="GO" id="GO:0005886">
    <property type="term" value="C:plasma membrane"/>
    <property type="evidence" value="ECO:0007669"/>
    <property type="project" value="UniProtKB-SubCell"/>
</dbReference>
<accession>A0A7J3ZJE6</accession>
<dbReference type="PROSITE" id="PS50928">
    <property type="entry name" value="ABC_TM1"/>
    <property type="match status" value="1"/>
</dbReference>
<comment type="subcellular location">
    <subcellularLocation>
        <location evidence="5">Cell membrane</location>
        <topology evidence="5">Multi-pass membrane protein</topology>
    </subcellularLocation>
    <subcellularLocation>
        <location evidence="1">Membrane</location>
        <topology evidence="1">Multi-pass membrane protein</topology>
    </subcellularLocation>
</comment>
<evidence type="ECO:0000256" key="5">
    <source>
        <dbReference type="RuleBase" id="RU363032"/>
    </source>
</evidence>
<evidence type="ECO:0000256" key="2">
    <source>
        <dbReference type="ARBA" id="ARBA00022692"/>
    </source>
</evidence>
<keyword evidence="2 5" id="KW-0812">Transmembrane</keyword>
<dbReference type="GO" id="GO:0055085">
    <property type="term" value="P:transmembrane transport"/>
    <property type="evidence" value="ECO:0007669"/>
    <property type="project" value="InterPro"/>
</dbReference>
<dbReference type="Pfam" id="PF00528">
    <property type="entry name" value="BPD_transp_1"/>
    <property type="match status" value="1"/>
</dbReference>
<dbReference type="PANTHER" id="PTHR43839:SF1">
    <property type="entry name" value="OPPC IN A BINDING PROTEIN-DEPENDENT TRANSPORT SYSTEM"/>
    <property type="match status" value="1"/>
</dbReference>
<dbReference type="SUPFAM" id="SSF161098">
    <property type="entry name" value="MetI-like"/>
    <property type="match status" value="1"/>
</dbReference>
<name>A0A7J3ZJE6_9CREN</name>
<sequence length="493" mass="53873">MPLRSLVRSRGLRSFLSEFKNSKTGTLGLALLVALIFIAIGFPLIGSEEAIRNWSNLEYWQDYPKKQPPCWAARGSFETVVLTSEAQEEGKIIVREFVTPEGLKVASFSVPFRVESRPPTNINLKFRVSYNSTTWVLISLSRPDGLEVYLTSSTIGGANGTTIKSVFGIPSSEYSGPASKQLSAHVSKLRNVEAYLKPWLESLGLKIESAHISMLAQSAFDLLFRKASLNMLTERDYLRGVYNLTIAFASEDSNLRAQVEKIVLVGGCYGLMGTDSYGRDLLQGVLYGVRWALVIGLLVSFASVVLGGVYGVVSGYVGGIVDEVMLRVAQVFYSIPVLPLLILLSAILKPSIWNLVLLLIVFGWPGTALVTRSMALQLKEETYVEAARALGAGHARIVVFYILPQVLPYLFASIALSVPNAVLTEAGVSFLGLTDPSVVTWGRILNEAEAAAATINGYWWWVIPPGVMITIVGATFIFIGQALDTILNPRLKR</sequence>
<dbReference type="InterPro" id="IPR000515">
    <property type="entry name" value="MetI-like"/>
</dbReference>
<evidence type="ECO:0000256" key="3">
    <source>
        <dbReference type="ARBA" id="ARBA00022989"/>
    </source>
</evidence>